<name>A0A2S4L0E2_9HYPO</name>
<keyword evidence="3" id="KW-1185">Reference proteome</keyword>
<comment type="caution">
    <text evidence="2">The sequence shown here is derived from an EMBL/GenBank/DDBJ whole genome shotgun (WGS) entry which is preliminary data.</text>
</comment>
<reference evidence="2 3" key="1">
    <citation type="submission" date="2018-01" db="EMBL/GenBank/DDBJ databases">
        <title>Harnessing the power of phylogenomics to disentangle the directionality and signatures of interkingdom host jumping in the parasitic fungal genus Tolypocladium.</title>
        <authorList>
            <person name="Quandt C.A."/>
            <person name="Patterson W."/>
            <person name="Spatafora J.W."/>
        </authorList>
    </citation>
    <scope>NUCLEOTIDE SEQUENCE [LARGE SCALE GENOMIC DNA]</scope>
    <source>
        <strain evidence="2 3">NRBC 100945</strain>
    </source>
</reference>
<dbReference type="EMBL" id="PKSG01000391">
    <property type="protein sequence ID" value="POR35865.1"/>
    <property type="molecule type" value="Genomic_DNA"/>
</dbReference>
<accession>A0A2S4L0E2</accession>
<evidence type="ECO:0000313" key="3">
    <source>
        <dbReference type="Proteomes" id="UP000237481"/>
    </source>
</evidence>
<dbReference type="Proteomes" id="UP000237481">
    <property type="component" value="Unassembled WGS sequence"/>
</dbReference>
<protein>
    <submittedName>
        <fullName evidence="2">Uncharacterized protein</fullName>
    </submittedName>
</protein>
<dbReference type="AlphaFoldDB" id="A0A2S4L0E2"/>
<proteinExistence type="predicted"/>
<organism evidence="2 3">
    <name type="scientific">Tolypocladium paradoxum</name>
    <dbReference type="NCBI Taxonomy" id="94208"/>
    <lineage>
        <taxon>Eukaryota</taxon>
        <taxon>Fungi</taxon>
        <taxon>Dikarya</taxon>
        <taxon>Ascomycota</taxon>
        <taxon>Pezizomycotina</taxon>
        <taxon>Sordariomycetes</taxon>
        <taxon>Hypocreomycetidae</taxon>
        <taxon>Hypocreales</taxon>
        <taxon>Ophiocordycipitaceae</taxon>
        <taxon>Tolypocladium</taxon>
    </lineage>
</organism>
<evidence type="ECO:0000256" key="1">
    <source>
        <dbReference type="SAM" id="Phobius"/>
    </source>
</evidence>
<gene>
    <name evidence="2" type="ORF">TPAR_03936</name>
</gene>
<keyword evidence="1" id="KW-1133">Transmembrane helix</keyword>
<keyword evidence="1" id="KW-0472">Membrane</keyword>
<keyword evidence="1" id="KW-0812">Transmembrane</keyword>
<evidence type="ECO:0000313" key="2">
    <source>
        <dbReference type="EMBL" id="POR35865.1"/>
    </source>
</evidence>
<feature type="transmembrane region" description="Helical" evidence="1">
    <location>
        <begin position="22"/>
        <end position="45"/>
    </location>
</feature>
<sequence>MDVTARKDGGSLGANQTCISNVVSAFAGMFLLFDAMCFQSTGALIRRKWDFARGQASNSRPQKTGTRSGHVARYLGRHWLKVASERPRARRRHGLIGPSLRTDEVRVASWVILTATSTSTYE</sequence>